<name>K9HKU6_9PROT</name>
<keyword evidence="4" id="KW-1185">Reference proteome</keyword>
<dbReference type="AlphaFoldDB" id="K9HKU6"/>
<keyword evidence="2" id="KW-0812">Transmembrane</keyword>
<dbReference type="RefSeq" id="WP_009541136.1">
    <property type="nucleotide sequence ID" value="NZ_ANHY01000013.1"/>
</dbReference>
<dbReference type="Proteomes" id="UP000009881">
    <property type="component" value="Unassembled WGS sequence"/>
</dbReference>
<feature type="region of interest" description="Disordered" evidence="1">
    <location>
        <begin position="79"/>
        <end position="114"/>
    </location>
</feature>
<dbReference type="STRING" id="1238182.C882_0478"/>
<sequence length="114" mass="12048">MTHYRLTPLKPGGWHRLGLLAALGLVPLTVMLWTTDAFGGGEIGVQSALIFLGCGLVLVALLSFGLGWAFRGFAVRTHAEGEDEDRDHGRPRGTPAPHAVPSHAPAAKKAAAHH</sequence>
<accession>K9HKU6</accession>
<keyword evidence="2" id="KW-0472">Membrane</keyword>
<evidence type="ECO:0000313" key="3">
    <source>
        <dbReference type="EMBL" id="EKV29171.1"/>
    </source>
</evidence>
<organism evidence="3 4">
    <name type="scientific">Caenispirillum salinarum AK4</name>
    <dbReference type="NCBI Taxonomy" id="1238182"/>
    <lineage>
        <taxon>Bacteria</taxon>
        <taxon>Pseudomonadati</taxon>
        <taxon>Pseudomonadota</taxon>
        <taxon>Alphaproteobacteria</taxon>
        <taxon>Rhodospirillales</taxon>
        <taxon>Novispirillaceae</taxon>
        <taxon>Caenispirillum</taxon>
    </lineage>
</organism>
<reference evidence="3 4" key="1">
    <citation type="journal article" date="2013" name="Genome Announc.">
        <title>Draft Genome Sequence of an Alphaproteobacterium, Caenispirillum salinarum AK4(T), Isolated from a Solar Saltern.</title>
        <authorList>
            <person name="Khatri I."/>
            <person name="Singh A."/>
            <person name="Korpole S."/>
            <person name="Pinnaka A.K."/>
            <person name="Subramanian S."/>
        </authorList>
    </citation>
    <scope>NUCLEOTIDE SEQUENCE [LARGE SCALE GENOMIC DNA]</scope>
    <source>
        <strain evidence="3 4">AK4</strain>
    </source>
</reference>
<evidence type="ECO:0000313" key="4">
    <source>
        <dbReference type="Proteomes" id="UP000009881"/>
    </source>
</evidence>
<dbReference type="eggNOG" id="ENOG5033MBH">
    <property type="taxonomic scope" value="Bacteria"/>
</dbReference>
<feature type="compositionally biased region" description="Low complexity" evidence="1">
    <location>
        <begin position="95"/>
        <end position="114"/>
    </location>
</feature>
<dbReference type="EMBL" id="ANHY01000013">
    <property type="protein sequence ID" value="EKV29171.1"/>
    <property type="molecule type" value="Genomic_DNA"/>
</dbReference>
<evidence type="ECO:0000256" key="1">
    <source>
        <dbReference type="SAM" id="MobiDB-lite"/>
    </source>
</evidence>
<dbReference type="OrthoDB" id="7359601at2"/>
<evidence type="ECO:0000256" key="2">
    <source>
        <dbReference type="SAM" id="Phobius"/>
    </source>
</evidence>
<keyword evidence="2" id="KW-1133">Transmembrane helix</keyword>
<proteinExistence type="predicted"/>
<feature type="transmembrane region" description="Helical" evidence="2">
    <location>
        <begin position="47"/>
        <end position="70"/>
    </location>
</feature>
<gene>
    <name evidence="3" type="ORF">C882_0478</name>
</gene>
<comment type="caution">
    <text evidence="3">The sequence shown here is derived from an EMBL/GenBank/DDBJ whole genome shotgun (WGS) entry which is preliminary data.</text>
</comment>
<protein>
    <submittedName>
        <fullName evidence="3">Uncharacterized protein</fullName>
    </submittedName>
</protein>